<dbReference type="KEGG" id="ncb:C0V82_16225"/>
<dbReference type="Pfam" id="PF06892">
    <property type="entry name" value="Phage_CP76"/>
    <property type="match status" value="1"/>
</dbReference>
<dbReference type="AlphaFoldDB" id="A0A2K9NI47"/>
<dbReference type="OrthoDB" id="7562030at2"/>
<name>A0A2K9NI47_9PROT</name>
<gene>
    <name evidence="1" type="ORF">C0V82_16225</name>
</gene>
<dbReference type="RefSeq" id="WP_102113529.1">
    <property type="nucleotide sequence ID" value="NZ_BMGN01000012.1"/>
</dbReference>
<proteinExistence type="predicted"/>
<protein>
    <submittedName>
        <fullName evidence="1">Uncharacterized protein</fullName>
    </submittedName>
</protein>
<dbReference type="EMBL" id="CP025612">
    <property type="protein sequence ID" value="AUN31975.1"/>
    <property type="molecule type" value="Genomic_DNA"/>
</dbReference>
<organism evidence="1 2">
    <name type="scientific">Niveispirillum cyanobacteriorum</name>
    <dbReference type="NCBI Taxonomy" id="1612173"/>
    <lineage>
        <taxon>Bacteria</taxon>
        <taxon>Pseudomonadati</taxon>
        <taxon>Pseudomonadota</taxon>
        <taxon>Alphaproteobacteria</taxon>
        <taxon>Rhodospirillales</taxon>
        <taxon>Azospirillaceae</taxon>
        <taxon>Niveispirillum</taxon>
    </lineage>
</organism>
<dbReference type="GO" id="GO:0003677">
    <property type="term" value="F:DNA binding"/>
    <property type="evidence" value="ECO:0007669"/>
    <property type="project" value="InterPro"/>
</dbReference>
<keyword evidence="2" id="KW-1185">Reference proteome</keyword>
<evidence type="ECO:0000313" key="1">
    <source>
        <dbReference type="EMBL" id="AUN31975.1"/>
    </source>
</evidence>
<dbReference type="Proteomes" id="UP000234752">
    <property type="component" value="Chromosome eg_2"/>
</dbReference>
<reference evidence="1 2" key="1">
    <citation type="submission" date="2017-12" db="EMBL/GenBank/DDBJ databases">
        <title>Genomes of bacteria within cyanobacterial aggregates.</title>
        <authorList>
            <person name="Cai H."/>
        </authorList>
    </citation>
    <scope>NUCLEOTIDE SEQUENCE [LARGE SCALE GENOMIC DNA]</scope>
    <source>
        <strain evidence="1 2">TH16</strain>
    </source>
</reference>
<accession>A0A2K9NI47</accession>
<sequence>MAVHRKPGSIEDHLDKALHVLSDADLESVGMLRNTLAKQSNPNQAARLTLEDAAKLDALLSARGYPAVFVSHAKAQVEAILSGLRRETAPIPLDRRMLHLCAEVGDLTGAVTRAMEDGRLELHERRNIAREAQEVIDRAVALRDAVEPPAQGDVVSIELVKAG</sequence>
<dbReference type="InterPro" id="IPR009679">
    <property type="entry name" value="Phage_186_CII-like"/>
</dbReference>
<evidence type="ECO:0000313" key="2">
    <source>
        <dbReference type="Proteomes" id="UP000234752"/>
    </source>
</evidence>